<feature type="transmembrane region" description="Helical" evidence="8">
    <location>
        <begin position="228"/>
        <end position="246"/>
    </location>
</feature>
<proteinExistence type="inferred from homology"/>
<evidence type="ECO:0000256" key="8">
    <source>
        <dbReference type="RuleBase" id="RU363041"/>
    </source>
</evidence>
<evidence type="ECO:0000256" key="6">
    <source>
        <dbReference type="ARBA" id="ARBA00022989"/>
    </source>
</evidence>
<feature type="transmembrane region" description="Helical" evidence="8">
    <location>
        <begin position="76"/>
        <end position="95"/>
    </location>
</feature>
<dbReference type="RefSeq" id="WP_039001420.1">
    <property type="nucleotide sequence ID" value="NZ_CP014327.1"/>
</dbReference>
<dbReference type="Pfam" id="PF01925">
    <property type="entry name" value="TauE"/>
    <property type="match status" value="1"/>
</dbReference>
<dbReference type="STRING" id="1579316.RC74_09355"/>
<evidence type="ECO:0000313" key="10">
    <source>
        <dbReference type="Proteomes" id="UP000070371"/>
    </source>
</evidence>
<dbReference type="InterPro" id="IPR052017">
    <property type="entry name" value="TSUP"/>
</dbReference>
<protein>
    <recommendedName>
        <fullName evidence="8">Probable membrane transporter protein</fullName>
    </recommendedName>
</protein>
<dbReference type="PANTHER" id="PTHR30269">
    <property type="entry name" value="TRANSMEMBRANE PROTEIN YFCA"/>
    <property type="match status" value="1"/>
</dbReference>
<name>A0A126V0P9_9RHOB</name>
<evidence type="ECO:0000256" key="2">
    <source>
        <dbReference type="ARBA" id="ARBA00009142"/>
    </source>
</evidence>
<organism evidence="9 10">
    <name type="scientific">Falsihalocynthiibacter arcticus</name>
    <dbReference type="NCBI Taxonomy" id="1579316"/>
    <lineage>
        <taxon>Bacteria</taxon>
        <taxon>Pseudomonadati</taxon>
        <taxon>Pseudomonadota</taxon>
        <taxon>Alphaproteobacteria</taxon>
        <taxon>Rhodobacterales</taxon>
        <taxon>Roseobacteraceae</taxon>
        <taxon>Falsihalocynthiibacter</taxon>
    </lineage>
</organism>
<dbReference type="PANTHER" id="PTHR30269:SF37">
    <property type="entry name" value="MEMBRANE TRANSPORTER PROTEIN"/>
    <property type="match status" value="1"/>
</dbReference>
<keyword evidence="4 8" id="KW-1003">Cell membrane</keyword>
<dbReference type="InterPro" id="IPR002781">
    <property type="entry name" value="TM_pro_TauE-like"/>
</dbReference>
<comment type="subcellular location">
    <subcellularLocation>
        <location evidence="1 8">Cell membrane</location>
        <topology evidence="1 8">Multi-pass membrane protein</topology>
    </subcellularLocation>
</comment>
<feature type="transmembrane region" description="Helical" evidence="8">
    <location>
        <begin position="102"/>
        <end position="123"/>
    </location>
</feature>
<evidence type="ECO:0000256" key="5">
    <source>
        <dbReference type="ARBA" id="ARBA00022692"/>
    </source>
</evidence>
<keyword evidence="7 8" id="KW-0472">Membrane</keyword>
<keyword evidence="5 8" id="KW-0812">Transmembrane</keyword>
<evidence type="ECO:0000256" key="3">
    <source>
        <dbReference type="ARBA" id="ARBA00022448"/>
    </source>
</evidence>
<evidence type="ECO:0000256" key="7">
    <source>
        <dbReference type="ARBA" id="ARBA00023136"/>
    </source>
</evidence>
<dbReference type="Proteomes" id="UP000070371">
    <property type="component" value="Chromosome"/>
</dbReference>
<evidence type="ECO:0000313" key="9">
    <source>
        <dbReference type="EMBL" id="AML51436.1"/>
    </source>
</evidence>
<evidence type="ECO:0000256" key="1">
    <source>
        <dbReference type="ARBA" id="ARBA00004651"/>
    </source>
</evidence>
<feature type="transmembrane region" description="Helical" evidence="8">
    <location>
        <begin position="6"/>
        <end position="25"/>
    </location>
</feature>
<keyword evidence="3" id="KW-0813">Transport</keyword>
<dbReference type="EMBL" id="CP014327">
    <property type="protein sequence ID" value="AML51436.1"/>
    <property type="molecule type" value="Genomic_DNA"/>
</dbReference>
<keyword evidence="10" id="KW-1185">Reference proteome</keyword>
<sequence length="250" mass="26815">MELDPTFFAFAVPAVLFAGISKGGFGSGASFAATPLLALILTPGQAVGLMLPLLMLMDLGALKAFWGKWNWPTAKLMIIGSLPGIALGSVLFGVANPNVFKFLIGVVAVGFVAHRIALSSGMLRIPDTEMPAWKGYFSGAVSGFTSFISHAGGPPAAVYLLSKRMSKTEFQATTVIVFWAINLMKFPPYYMLGMFTKETAVAVAYLAPVAFLGVYLGVIGHRKMPETLFFRVTYVFLLITGGKLIWDSLV</sequence>
<feature type="transmembrane region" description="Helical" evidence="8">
    <location>
        <begin position="172"/>
        <end position="190"/>
    </location>
</feature>
<dbReference type="OrthoDB" id="7028171at2"/>
<feature type="transmembrane region" description="Helical" evidence="8">
    <location>
        <begin position="37"/>
        <end position="56"/>
    </location>
</feature>
<dbReference type="KEGG" id="hat:RC74_09355"/>
<comment type="similarity">
    <text evidence="2 8">Belongs to the 4-toluene sulfonate uptake permease (TSUP) (TC 2.A.102) family.</text>
</comment>
<evidence type="ECO:0000256" key="4">
    <source>
        <dbReference type="ARBA" id="ARBA00022475"/>
    </source>
</evidence>
<reference evidence="9 10" key="1">
    <citation type="submission" date="2016-02" db="EMBL/GenBank/DDBJ databases">
        <title>Complete genome sequence of Halocynthiibacter arcticus PAMC 20958t from arctic marine sediment.</title>
        <authorList>
            <person name="Lee Y.M."/>
            <person name="Baek K."/>
            <person name="Lee H.K."/>
            <person name="Shin S.C."/>
        </authorList>
    </citation>
    <scope>NUCLEOTIDE SEQUENCE [LARGE SCALE GENOMIC DNA]</scope>
    <source>
        <strain evidence="9">PAMC 20958</strain>
    </source>
</reference>
<feature type="transmembrane region" description="Helical" evidence="8">
    <location>
        <begin position="135"/>
        <end position="160"/>
    </location>
</feature>
<accession>A0A126V0P9</accession>
<keyword evidence="6 8" id="KW-1133">Transmembrane helix</keyword>
<dbReference type="GO" id="GO:0005886">
    <property type="term" value="C:plasma membrane"/>
    <property type="evidence" value="ECO:0007669"/>
    <property type="project" value="UniProtKB-SubCell"/>
</dbReference>
<feature type="transmembrane region" description="Helical" evidence="8">
    <location>
        <begin position="202"/>
        <end position="221"/>
    </location>
</feature>
<dbReference type="AlphaFoldDB" id="A0A126V0P9"/>
<gene>
    <name evidence="9" type="ORF">RC74_09355</name>
</gene>